<dbReference type="EMBL" id="CADCWK010000187">
    <property type="protein sequence ID" value="CAA9562528.1"/>
    <property type="molecule type" value="Genomic_DNA"/>
</dbReference>
<proteinExistence type="predicted"/>
<sequence>DTILRGDQNEPFVVILVRGWWGVHVQARFADL</sequence>
<evidence type="ECO:0000313" key="1">
    <source>
        <dbReference type="EMBL" id="CAA9562528.1"/>
    </source>
</evidence>
<dbReference type="AlphaFoldDB" id="A0A6J4V1V1"/>
<accession>A0A6J4V1V1</accession>
<name>A0A6J4V1V1_9BACT</name>
<feature type="non-terminal residue" evidence="1">
    <location>
        <position position="1"/>
    </location>
</feature>
<reference evidence="1" key="1">
    <citation type="submission" date="2020-02" db="EMBL/GenBank/DDBJ databases">
        <authorList>
            <person name="Meier V. D."/>
        </authorList>
    </citation>
    <scope>NUCLEOTIDE SEQUENCE</scope>
    <source>
        <strain evidence="1">AVDCRST_MAG33</strain>
    </source>
</reference>
<gene>
    <name evidence="1" type="ORF">AVDCRST_MAG33-1789</name>
</gene>
<protein>
    <submittedName>
        <fullName evidence="1">Uncharacterized protein</fullName>
    </submittedName>
</protein>
<organism evidence="1">
    <name type="scientific">uncultured Thermomicrobiales bacterium</name>
    <dbReference type="NCBI Taxonomy" id="1645740"/>
    <lineage>
        <taxon>Bacteria</taxon>
        <taxon>Pseudomonadati</taxon>
        <taxon>Thermomicrobiota</taxon>
        <taxon>Thermomicrobia</taxon>
        <taxon>Thermomicrobiales</taxon>
        <taxon>environmental samples</taxon>
    </lineage>
</organism>